<feature type="coiled-coil region" evidence="4">
    <location>
        <begin position="210"/>
        <end position="251"/>
    </location>
</feature>
<reference evidence="7" key="1">
    <citation type="submission" date="2011-12" db="EMBL/GenBank/DDBJ databases">
        <title>Complete sequence of Clostridium clariflavum DSM 19732.</title>
        <authorList>
            <consortium name="US DOE Joint Genome Institute"/>
            <person name="Lucas S."/>
            <person name="Han J."/>
            <person name="Lapidus A."/>
            <person name="Cheng J.-F."/>
            <person name="Goodwin L."/>
            <person name="Pitluck S."/>
            <person name="Peters L."/>
            <person name="Teshima H."/>
            <person name="Detter J.C."/>
            <person name="Han C."/>
            <person name="Tapia R."/>
            <person name="Land M."/>
            <person name="Hauser L."/>
            <person name="Kyrpides N."/>
            <person name="Ivanova N."/>
            <person name="Pagani I."/>
            <person name="Kitzmiller T."/>
            <person name="Lynd L."/>
            <person name="Izquierdo J."/>
            <person name="Woyke T."/>
        </authorList>
    </citation>
    <scope>NUCLEOTIDE SEQUENCE [LARGE SCALE GENOMIC DNA]</scope>
    <source>
        <strain evidence="7">DSM 19732 / NBRC 101661 / EBR45</strain>
    </source>
</reference>
<feature type="repeat" description="TPR" evidence="3">
    <location>
        <begin position="338"/>
        <end position="371"/>
    </location>
</feature>
<dbReference type="STRING" id="720554.Clocl_2604"/>
<sequence>MTDFKQEIKTYSPIDLDRLLKTNIDMPDNLKNSVLLYNKALDNIRIKSEDIAIIELKKAISLNPDFCEAINLLGLLYTTINENNLARNCFEKVLSIDPQDRKASEYLRLLDNDYKRPGNNIKVKHKEKSENKKSNVKNVKNKKKDNKKDSIFTELSYSISNILKMNAAKYLIGFLAGLLVFFAISTIAGSKESAKDVSNVIDNRRKNQSSIDYEEKYNQLAEENNALQKQLEDLQNQLEGLQKTAQNYTNLSQLLLIEKKVSGGDYVGAADMLVAFNAEGLNETEKEKYESLRKQAMEKAAQQMYNEGRDLYKKKQYGEALEKFNKVVAYVDEWKNSSATIYYIGVCHQELNDKDKALEAFNKVIERYPSSSFAKYAKSRVDSINSGT</sequence>
<keyword evidence="7" id="KW-1185">Reference proteome</keyword>
<evidence type="ECO:0000256" key="1">
    <source>
        <dbReference type="ARBA" id="ARBA00022737"/>
    </source>
</evidence>
<evidence type="ECO:0000256" key="3">
    <source>
        <dbReference type="PROSITE-ProRule" id="PRU00339"/>
    </source>
</evidence>
<dbReference type="KEGG" id="ccl:Clocl_2604"/>
<keyword evidence="4" id="KW-0175">Coiled coil</keyword>
<dbReference type="InterPro" id="IPR019734">
    <property type="entry name" value="TPR_rpt"/>
</dbReference>
<proteinExistence type="predicted"/>
<accession>G8M1F7</accession>
<dbReference type="Pfam" id="PF13181">
    <property type="entry name" value="TPR_8"/>
    <property type="match status" value="1"/>
</dbReference>
<dbReference type="RefSeq" id="WP_014255735.1">
    <property type="nucleotide sequence ID" value="NC_016627.1"/>
</dbReference>
<dbReference type="HOGENOM" id="CLU_717100_0_0_9"/>
<name>G8M1F7_ACECE</name>
<keyword evidence="5" id="KW-0472">Membrane</keyword>
<dbReference type="InterPro" id="IPR051685">
    <property type="entry name" value="Ycf3/AcsC/BcsC/TPR_MFPF"/>
</dbReference>
<dbReference type="eggNOG" id="COG3063">
    <property type="taxonomic scope" value="Bacteria"/>
</dbReference>
<keyword evidence="2 3" id="KW-0802">TPR repeat</keyword>
<dbReference type="Proteomes" id="UP000005435">
    <property type="component" value="Chromosome"/>
</dbReference>
<dbReference type="OrthoDB" id="9791784at2"/>
<evidence type="ECO:0000256" key="2">
    <source>
        <dbReference type="ARBA" id="ARBA00022803"/>
    </source>
</evidence>
<dbReference type="SMART" id="SM00028">
    <property type="entry name" value="TPR"/>
    <property type="match status" value="4"/>
</dbReference>
<keyword evidence="5" id="KW-1133">Transmembrane helix</keyword>
<reference evidence="6 7" key="2">
    <citation type="journal article" date="2012" name="Stand. Genomic Sci.">
        <title>Complete Genome Sequence of Clostridium clariflavum DSM 19732.</title>
        <authorList>
            <person name="Izquierdo J.A."/>
            <person name="Goodwin L."/>
            <person name="Davenport K.W."/>
            <person name="Teshima H."/>
            <person name="Bruce D."/>
            <person name="Detter C."/>
            <person name="Tapia R."/>
            <person name="Han S."/>
            <person name="Land M."/>
            <person name="Hauser L."/>
            <person name="Jeffries C.D."/>
            <person name="Han J."/>
            <person name="Pitluck S."/>
            <person name="Nolan M."/>
            <person name="Chen A."/>
            <person name="Huntemann M."/>
            <person name="Mavromatis K."/>
            <person name="Mikhailova N."/>
            <person name="Liolios K."/>
            <person name="Woyke T."/>
            <person name="Lynd L.R."/>
        </authorList>
    </citation>
    <scope>NUCLEOTIDE SEQUENCE [LARGE SCALE GENOMIC DNA]</scope>
    <source>
        <strain evidence="7">DSM 19732 / NBRC 101661 / EBR45</strain>
    </source>
</reference>
<keyword evidence="5" id="KW-0812">Transmembrane</keyword>
<dbReference type="AlphaFoldDB" id="G8M1F7"/>
<dbReference type="EMBL" id="CP003065">
    <property type="protein sequence ID" value="AEV69172.1"/>
    <property type="molecule type" value="Genomic_DNA"/>
</dbReference>
<dbReference type="PANTHER" id="PTHR44943:SF8">
    <property type="entry name" value="TPR REPEAT-CONTAINING PROTEIN MJ0263"/>
    <property type="match status" value="1"/>
</dbReference>
<organism evidence="6 7">
    <name type="scientific">Acetivibrio clariflavus (strain DSM 19732 / NBRC 101661 / EBR45)</name>
    <name type="common">Clostridium clariflavum</name>
    <dbReference type="NCBI Taxonomy" id="720554"/>
    <lineage>
        <taxon>Bacteria</taxon>
        <taxon>Bacillati</taxon>
        <taxon>Bacillota</taxon>
        <taxon>Clostridia</taxon>
        <taxon>Eubacteriales</taxon>
        <taxon>Oscillospiraceae</taxon>
        <taxon>Acetivibrio</taxon>
    </lineage>
</organism>
<keyword evidence="1" id="KW-0677">Repeat</keyword>
<dbReference type="SUPFAM" id="SSF48452">
    <property type="entry name" value="TPR-like"/>
    <property type="match status" value="1"/>
</dbReference>
<evidence type="ECO:0000256" key="5">
    <source>
        <dbReference type="SAM" id="Phobius"/>
    </source>
</evidence>
<dbReference type="InterPro" id="IPR011990">
    <property type="entry name" value="TPR-like_helical_dom_sf"/>
</dbReference>
<protein>
    <recommendedName>
        <fullName evidence="8">Tetratricopeptide repeat-containing protein</fullName>
    </recommendedName>
</protein>
<dbReference type="Gene3D" id="1.25.40.10">
    <property type="entry name" value="Tetratricopeptide repeat domain"/>
    <property type="match status" value="2"/>
</dbReference>
<dbReference type="Pfam" id="PF13174">
    <property type="entry name" value="TPR_6"/>
    <property type="match status" value="1"/>
</dbReference>
<evidence type="ECO:0000256" key="4">
    <source>
        <dbReference type="SAM" id="Coils"/>
    </source>
</evidence>
<dbReference type="PANTHER" id="PTHR44943">
    <property type="entry name" value="CELLULOSE SYNTHASE OPERON PROTEIN C"/>
    <property type="match status" value="1"/>
</dbReference>
<gene>
    <name evidence="6" type="ordered locus">Clocl_2604</name>
</gene>
<evidence type="ECO:0008006" key="8">
    <source>
        <dbReference type="Google" id="ProtNLM"/>
    </source>
</evidence>
<dbReference type="PROSITE" id="PS50005">
    <property type="entry name" value="TPR"/>
    <property type="match status" value="2"/>
</dbReference>
<evidence type="ECO:0000313" key="6">
    <source>
        <dbReference type="EMBL" id="AEV69172.1"/>
    </source>
</evidence>
<feature type="transmembrane region" description="Helical" evidence="5">
    <location>
        <begin position="170"/>
        <end position="189"/>
    </location>
</feature>
<feature type="repeat" description="TPR" evidence="3">
    <location>
        <begin position="67"/>
        <end position="100"/>
    </location>
</feature>
<evidence type="ECO:0000313" key="7">
    <source>
        <dbReference type="Proteomes" id="UP000005435"/>
    </source>
</evidence>